<feature type="domain" description="Helix-turn-helix" evidence="1">
    <location>
        <begin position="8"/>
        <end position="65"/>
    </location>
</feature>
<dbReference type="Proteomes" id="UP000321569">
    <property type="component" value="Unassembled WGS sequence"/>
</dbReference>
<gene>
    <name evidence="2" type="ORF">LRA02_16870</name>
</gene>
<organism evidence="2 3">
    <name type="scientific">Lentilactobacillus rapi</name>
    <dbReference type="NCBI Taxonomy" id="481723"/>
    <lineage>
        <taxon>Bacteria</taxon>
        <taxon>Bacillati</taxon>
        <taxon>Bacillota</taxon>
        <taxon>Bacilli</taxon>
        <taxon>Lactobacillales</taxon>
        <taxon>Lactobacillaceae</taxon>
        <taxon>Lentilactobacillus</taxon>
    </lineage>
</organism>
<protein>
    <recommendedName>
        <fullName evidence="1">Helix-turn-helix domain-containing protein</fullName>
    </recommendedName>
</protein>
<evidence type="ECO:0000313" key="3">
    <source>
        <dbReference type="Proteomes" id="UP000321569"/>
    </source>
</evidence>
<dbReference type="InterPro" id="IPR045403">
    <property type="entry name" value="HTH_59_Firmicutes_type"/>
</dbReference>
<dbReference type="AlphaFoldDB" id="A0A512PNQ1"/>
<comment type="caution">
    <text evidence="2">The sequence shown here is derived from an EMBL/GenBank/DDBJ whole genome shotgun (WGS) entry which is preliminary data.</text>
</comment>
<proteinExistence type="predicted"/>
<name>A0A512PNQ1_9LACO</name>
<evidence type="ECO:0000259" key="1">
    <source>
        <dbReference type="Pfam" id="PF20038"/>
    </source>
</evidence>
<accession>A0A512PNQ1</accession>
<dbReference type="EMBL" id="BKAM01000034">
    <property type="protein sequence ID" value="GEP72819.1"/>
    <property type="molecule type" value="Genomic_DNA"/>
</dbReference>
<sequence>MVKINLNDSDIMSSQEAAKLWGKAPDYVRQVLRSNPNRFPQGTVRLIGRQIIVTREGMEAVTGHKSIKKF</sequence>
<dbReference type="RefSeq" id="WP_056982065.1">
    <property type="nucleotide sequence ID" value="NZ_BKAM01000034.1"/>
</dbReference>
<dbReference type="Pfam" id="PF20038">
    <property type="entry name" value="HTH_59"/>
    <property type="match status" value="1"/>
</dbReference>
<dbReference type="OrthoDB" id="2931091at2"/>
<evidence type="ECO:0000313" key="2">
    <source>
        <dbReference type="EMBL" id="GEP72819.1"/>
    </source>
</evidence>
<reference evidence="2 3" key="1">
    <citation type="submission" date="2019-07" db="EMBL/GenBank/DDBJ databases">
        <title>Whole genome shotgun sequence of Lactobacillus rapi NBRC 109618.</title>
        <authorList>
            <person name="Hosoyama A."/>
            <person name="Uohara A."/>
            <person name="Ohji S."/>
            <person name="Ichikawa N."/>
        </authorList>
    </citation>
    <scope>NUCLEOTIDE SEQUENCE [LARGE SCALE GENOMIC DNA]</scope>
    <source>
        <strain evidence="2 3">NBRC 109618</strain>
    </source>
</reference>